<evidence type="ECO:0000259" key="9">
    <source>
        <dbReference type="Pfam" id="PF25019"/>
    </source>
</evidence>
<dbReference type="Proteomes" id="UP000237000">
    <property type="component" value="Unassembled WGS sequence"/>
</dbReference>
<dbReference type="PANTHER" id="PTHR36766">
    <property type="entry name" value="PLANT BROAD-SPECTRUM MILDEW RESISTANCE PROTEIN RPW8"/>
    <property type="match status" value="1"/>
</dbReference>
<dbReference type="AlphaFoldDB" id="A0A2P5EL98"/>
<gene>
    <name evidence="10" type="ORF">TorRG33x02_178580</name>
</gene>
<feature type="domain" description="NB-ARC" evidence="6">
    <location>
        <begin position="174"/>
        <end position="346"/>
    </location>
</feature>
<dbReference type="InParanoid" id="A0A2P5EL98"/>
<evidence type="ECO:0000256" key="2">
    <source>
        <dbReference type="ARBA" id="ARBA00022737"/>
    </source>
</evidence>
<feature type="domain" description="R13L1/DRL21-like LRR repeat region" evidence="9">
    <location>
        <begin position="695"/>
        <end position="819"/>
    </location>
</feature>
<dbReference type="InterPro" id="IPR058922">
    <property type="entry name" value="WHD_DRP"/>
</dbReference>
<organism evidence="10 11">
    <name type="scientific">Trema orientale</name>
    <name type="common">Charcoal tree</name>
    <name type="synonym">Celtis orientalis</name>
    <dbReference type="NCBI Taxonomy" id="63057"/>
    <lineage>
        <taxon>Eukaryota</taxon>
        <taxon>Viridiplantae</taxon>
        <taxon>Streptophyta</taxon>
        <taxon>Embryophyta</taxon>
        <taxon>Tracheophyta</taxon>
        <taxon>Spermatophyta</taxon>
        <taxon>Magnoliopsida</taxon>
        <taxon>eudicotyledons</taxon>
        <taxon>Gunneridae</taxon>
        <taxon>Pentapetalae</taxon>
        <taxon>rosids</taxon>
        <taxon>fabids</taxon>
        <taxon>Rosales</taxon>
        <taxon>Cannabaceae</taxon>
        <taxon>Trema</taxon>
    </lineage>
</organism>
<dbReference type="Gene3D" id="1.10.10.10">
    <property type="entry name" value="Winged helix-like DNA-binding domain superfamily/Winged helix DNA-binding domain"/>
    <property type="match status" value="1"/>
</dbReference>
<dbReference type="Gene3D" id="3.80.10.10">
    <property type="entry name" value="Ribonuclease Inhibitor"/>
    <property type="match status" value="3"/>
</dbReference>
<name>A0A2P5EL98_TREOI</name>
<evidence type="ECO:0000256" key="1">
    <source>
        <dbReference type="ARBA" id="ARBA00022614"/>
    </source>
</evidence>
<evidence type="ECO:0000256" key="3">
    <source>
        <dbReference type="ARBA" id="ARBA00022741"/>
    </source>
</evidence>
<dbReference type="InterPro" id="IPR041118">
    <property type="entry name" value="Rx_N"/>
</dbReference>
<keyword evidence="3" id="KW-0547">Nucleotide-binding</keyword>
<keyword evidence="5" id="KW-0067">ATP-binding</keyword>
<evidence type="ECO:0000256" key="5">
    <source>
        <dbReference type="ARBA" id="ARBA00022840"/>
    </source>
</evidence>
<dbReference type="GO" id="GO:0051707">
    <property type="term" value="P:response to other organism"/>
    <property type="evidence" value="ECO:0007669"/>
    <property type="project" value="UniProtKB-ARBA"/>
</dbReference>
<dbReference type="GO" id="GO:0043531">
    <property type="term" value="F:ADP binding"/>
    <property type="evidence" value="ECO:0007669"/>
    <property type="project" value="InterPro"/>
</dbReference>
<dbReference type="Pfam" id="PF23559">
    <property type="entry name" value="WHD_DRP"/>
    <property type="match status" value="1"/>
</dbReference>
<evidence type="ECO:0000313" key="11">
    <source>
        <dbReference type="Proteomes" id="UP000237000"/>
    </source>
</evidence>
<dbReference type="Gene3D" id="1.20.5.4130">
    <property type="match status" value="1"/>
</dbReference>
<keyword evidence="1" id="KW-0433">Leucine-rich repeat</keyword>
<evidence type="ECO:0000259" key="6">
    <source>
        <dbReference type="Pfam" id="PF00931"/>
    </source>
</evidence>
<evidence type="ECO:0000259" key="8">
    <source>
        <dbReference type="Pfam" id="PF23559"/>
    </source>
</evidence>
<dbReference type="InterPro" id="IPR056789">
    <property type="entry name" value="LRR_R13L1-DRL21"/>
</dbReference>
<dbReference type="Pfam" id="PF25019">
    <property type="entry name" value="LRR_R13L1-DRL21"/>
    <property type="match status" value="1"/>
</dbReference>
<dbReference type="Pfam" id="PF00931">
    <property type="entry name" value="NB-ARC"/>
    <property type="match status" value="1"/>
</dbReference>
<evidence type="ECO:0000313" key="10">
    <source>
        <dbReference type="EMBL" id="PON86292.1"/>
    </source>
</evidence>
<dbReference type="PRINTS" id="PR00364">
    <property type="entry name" value="DISEASERSIST"/>
</dbReference>
<dbReference type="Pfam" id="PF13855">
    <property type="entry name" value="LRR_8"/>
    <property type="match status" value="1"/>
</dbReference>
<dbReference type="InterPro" id="IPR027417">
    <property type="entry name" value="P-loop_NTPase"/>
</dbReference>
<dbReference type="Gene3D" id="1.10.8.430">
    <property type="entry name" value="Helical domain of apoptotic protease-activating factors"/>
    <property type="match status" value="1"/>
</dbReference>
<keyword evidence="4" id="KW-0611">Plant defense</keyword>
<dbReference type="Gene3D" id="3.40.50.300">
    <property type="entry name" value="P-loop containing nucleotide triphosphate hydrolases"/>
    <property type="match status" value="1"/>
</dbReference>
<dbReference type="FunCoup" id="A0A2P5EL98">
    <property type="interactions" value="371"/>
</dbReference>
<protein>
    <submittedName>
        <fullName evidence="10">NB-ARC domain, LRR domain containing protein</fullName>
    </submittedName>
</protein>
<comment type="caution">
    <text evidence="10">The sequence shown here is derived from an EMBL/GenBank/DDBJ whole genome shotgun (WGS) entry which is preliminary data.</text>
</comment>
<dbReference type="EMBL" id="JXTC01000134">
    <property type="protein sequence ID" value="PON86292.1"/>
    <property type="molecule type" value="Genomic_DNA"/>
</dbReference>
<dbReference type="GO" id="GO:0005524">
    <property type="term" value="F:ATP binding"/>
    <property type="evidence" value="ECO:0007669"/>
    <property type="project" value="UniProtKB-KW"/>
</dbReference>
<dbReference type="SUPFAM" id="SSF52058">
    <property type="entry name" value="L domain-like"/>
    <property type="match status" value="2"/>
</dbReference>
<evidence type="ECO:0000259" key="7">
    <source>
        <dbReference type="Pfam" id="PF18052"/>
    </source>
</evidence>
<dbReference type="PANTHER" id="PTHR36766:SF40">
    <property type="entry name" value="DISEASE RESISTANCE PROTEIN RGA3"/>
    <property type="match status" value="1"/>
</dbReference>
<keyword evidence="11" id="KW-1185">Reference proteome</keyword>
<accession>A0A2P5EL98</accession>
<dbReference type="GO" id="GO:0006952">
    <property type="term" value="P:defense response"/>
    <property type="evidence" value="ECO:0007669"/>
    <property type="project" value="UniProtKB-KW"/>
</dbReference>
<dbReference type="InterPro" id="IPR042197">
    <property type="entry name" value="Apaf_helical"/>
</dbReference>
<dbReference type="InterPro" id="IPR001611">
    <property type="entry name" value="Leu-rich_rpt"/>
</dbReference>
<reference evidence="11" key="1">
    <citation type="submission" date="2016-06" db="EMBL/GenBank/DDBJ databases">
        <title>Parallel loss of symbiosis genes in relatives of nitrogen-fixing non-legume Parasponia.</title>
        <authorList>
            <person name="Van Velzen R."/>
            <person name="Holmer R."/>
            <person name="Bu F."/>
            <person name="Rutten L."/>
            <person name="Van Zeijl A."/>
            <person name="Liu W."/>
            <person name="Santuari L."/>
            <person name="Cao Q."/>
            <person name="Sharma T."/>
            <person name="Shen D."/>
            <person name="Roswanjaya Y."/>
            <person name="Wardhani T."/>
            <person name="Kalhor M.S."/>
            <person name="Jansen J."/>
            <person name="Van den Hoogen J."/>
            <person name="Gungor B."/>
            <person name="Hartog M."/>
            <person name="Hontelez J."/>
            <person name="Verver J."/>
            <person name="Yang W.-C."/>
            <person name="Schijlen E."/>
            <person name="Repin R."/>
            <person name="Schilthuizen M."/>
            <person name="Schranz E."/>
            <person name="Heidstra R."/>
            <person name="Miyata K."/>
            <person name="Fedorova E."/>
            <person name="Kohlen W."/>
            <person name="Bisseling T."/>
            <person name="Smit S."/>
            <person name="Geurts R."/>
        </authorList>
    </citation>
    <scope>NUCLEOTIDE SEQUENCE [LARGE SCALE GENOMIC DNA]</scope>
    <source>
        <strain evidence="11">cv. RG33-2</strain>
    </source>
</reference>
<proteinExistence type="predicted"/>
<dbReference type="SUPFAM" id="SSF52540">
    <property type="entry name" value="P-loop containing nucleoside triphosphate hydrolases"/>
    <property type="match status" value="1"/>
</dbReference>
<dbReference type="InterPro" id="IPR002182">
    <property type="entry name" value="NB-ARC"/>
</dbReference>
<dbReference type="InterPro" id="IPR032675">
    <property type="entry name" value="LRR_dom_sf"/>
</dbReference>
<feature type="domain" description="Disease resistance N-terminal" evidence="7">
    <location>
        <begin position="11"/>
        <end position="100"/>
    </location>
</feature>
<feature type="domain" description="Disease resistance protein winged helix" evidence="8">
    <location>
        <begin position="434"/>
        <end position="503"/>
    </location>
</feature>
<keyword evidence="2" id="KW-0677">Repeat</keyword>
<dbReference type="InterPro" id="IPR036388">
    <property type="entry name" value="WH-like_DNA-bd_sf"/>
</dbReference>
<evidence type="ECO:0000256" key="4">
    <source>
        <dbReference type="ARBA" id="ARBA00022821"/>
    </source>
</evidence>
<dbReference type="FunFam" id="3.40.50.300:FF:001091">
    <property type="entry name" value="Probable disease resistance protein At1g61300"/>
    <property type="match status" value="1"/>
</dbReference>
<dbReference type="Pfam" id="PF18052">
    <property type="entry name" value="Rx_N"/>
    <property type="match status" value="1"/>
</dbReference>
<dbReference type="OrthoDB" id="1193190at2759"/>
<sequence>MADLMVGGALLSGFVNALFDRMASQEVLDFFRGRKLVPKLLKKLETVLLSANVLLNDAEEKQLRDPNVKKWLGELKEVLYEADHVMDKINTEALRVKLEKGESGSEACKCLNFIPTSFSLFDNALKSELEEILGTLKDLLNQTEFLGLKKVEQKRPSYVLDAPLIEEDDCYGRKDDKEAILELLLCDDVGGHKISVIPIVGMGGIGKTTLAQLVYNDSKVQEHFELKAWVTVSDDFDILRITKIIFERVTSRKCEVEDLFQLQNELKKALTGKKFLFVHDDVWNEKYELWDLLKSSFESGAHGSKIIVTTRSKNVALKMGNVRTYDLQLLSDDDGWQLFAKHVFNNIGCSIPSDLQEIGKQIVKKCKGLPLAVKSMAGLLRSMVNPEEWRRILRSDIWELQGQGTHSTNIVPALWLSYQFLPPHLKRCFTYFSIFPKDYEFNESEKENMIFIWMAEGLLKPQEGRRLEDVGEEYLNAFILRSFFQCRCDRPILFMHDLMHDLAMHVSGEFCCINNGSRNDLNKLTAQTHHLSYRKDFKDIIEYDGLSKAKYLRSLLALPFEYNYESYGLIITPKALHKLLLRARCLRALSLSESSITELPKTIGRLKHLRYLNVSGTKIEEIPGSVCMLYNLQTLLLSHCKRLTQLPVDISKLINLRHLNIRGTYLKEMPPQMYKMTSLQTLSDFVLSENNGFRIKELGELRQLHGSLCISGLENVKDVGDVLESNLKEKKHLSELILRWMGESDDSVNERVVLNALQPHVNLKGLEIYGYGGTILPSWVGHPSYCNLVRVSLEEFANCCLLPSFKHLGSLKVLRFEGMVGFLTIQDEICCASSAEPFQLLEEIALWEMNTWKWSFISGSKPEGDIFPCLKKIDLFGCKELNVGLPTGCFPSLKEVTITGCDEMVSVFPSISDIDAAYPSLETLLIYPCLRVESFSEKGLWPPSLKALAIIGCNLLMANRMNWNLQALSSLVTLYFDGYSHGGYEDVVDSFPEKGLLPTTLRDLRIIGFKNLKALNGKGFQHLTSFEKLSLHNCDQLQCLPIECLPHTLKSLDISECALLSPRCQRGIGEHWPNIQHIPLIRIDCKEI</sequence>